<evidence type="ECO:0000313" key="1">
    <source>
        <dbReference type="EMBL" id="QBO35620.1"/>
    </source>
</evidence>
<dbReference type="EMBL" id="CP037940">
    <property type="protein sequence ID" value="QBO35620.1"/>
    <property type="molecule type" value="Genomic_DNA"/>
</dbReference>
<dbReference type="KEGG" id="wei:EQG49_03675"/>
<sequence length="333" mass="37484">MVAKEIDQANVDFFKSGKDLGNQNMTYLTMGGTLRYLVDDAADFLDVPKLDDVAHIQKVRAFITGLLSHLNQKAAERKLNSDPEIVALYQHVKQQIKALEPGDDIEKISTDLRTYQDLISSKTRDVKIQSMDVALELAKNLLDDYDVAQTDETISTQYQALQSAYQVALTTPDVVMENHQLCQALEDFTALLPTFKEECREYVTSLLMPIHYGAYTNFVSTDYSVVQQIQKVDLMIGQAIVPRDFVGVVEAINDLSEAVMLSTARKMTVDDARAHCESLIEFIRNYYANHNRVMPHDLANALDEVETKLQNVTTKPEIGTLFKQIDQLQPISG</sequence>
<dbReference type="AlphaFoldDB" id="A0A4P6YSJ6"/>
<evidence type="ECO:0000313" key="2">
    <source>
        <dbReference type="Proteomes" id="UP000292886"/>
    </source>
</evidence>
<proteinExistence type="predicted"/>
<reference evidence="2" key="1">
    <citation type="submission" date="2019-03" db="EMBL/GenBank/DDBJ databases">
        <title>Weissella sp. 26KH-42 Genome sequencing.</title>
        <authorList>
            <person name="Heo J."/>
            <person name="Kim S.-J."/>
            <person name="Kim J.-S."/>
            <person name="Hong S.-B."/>
            <person name="Kwon S.-W."/>
        </authorList>
    </citation>
    <scope>NUCLEOTIDE SEQUENCE [LARGE SCALE GENOMIC DNA]</scope>
    <source>
        <strain evidence="2">26KH-42</strain>
    </source>
</reference>
<dbReference type="RefSeq" id="WP_133362699.1">
    <property type="nucleotide sequence ID" value="NZ_CP037940.1"/>
</dbReference>
<keyword evidence="2" id="KW-1185">Reference proteome</keyword>
<name>A0A4P6YSJ6_9LACO</name>
<gene>
    <name evidence="1" type="ORF">EQG49_03675</name>
</gene>
<dbReference type="Proteomes" id="UP000292886">
    <property type="component" value="Chromosome"/>
</dbReference>
<accession>A0A4P6YSJ6</accession>
<organism evidence="1 2">
    <name type="scientific">Periweissella cryptocerci</name>
    <dbReference type="NCBI Taxonomy" id="2506420"/>
    <lineage>
        <taxon>Bacteria</taxon>
        <taxon>Bacillati</taxon>
        <taxon>Bacillota</taxon>
        <taxon>Bacilli</taxon>
        <taxon>Lactobacillales</taxon>
        <taxon>Lactobacillaceae</taxon>
        <taxon>Periweissella</taxon>
    </lineage>
</organism>
<protein>
    <submittedName>
        <fullName evidence="1">Uncharacterized protein</fullName>
    </submittedName>
</protein>